<dbReference type="Proteomes" id="UP001232493">
    <property type="component" value="Chromosome"/>
</dbReference>
<sequence length="81" mass="9427">MAIINVTKNSFLIAERIHSIIPEKFAHYKRLKKEHQNTTSLVDLTYGKSVRSIIFTDSGHMFLLALPVEKIFEKIRKVNEQ</sequence>
<organism evidence="1 2">
    <name type="scientific">Marinitoga aeolica</name>
    <dbReference type="NCBI Taxonomy" id="2809031"/>
    <lineage>
        <taxon>Bacteria</taxon>
        <taxon>Thermotogati</taxon>
        <taxon>Thermotogota</taxon>
        <taxon>Thermotogae</taxon>
        <taxon>Petrotogales</taxon>
        <taxon>Petrotogaceae</taxon>
        <taxon>Marinitoga</taxon>
    </lineage>
</organism>
<dbReference type="PANTHER" id="PTHR38449:SF1">
    <property type="entry name" value="REGULATORY PROTEIN SSL2874-RELATED"/>
    <property type="match status" value="1"/>
</dbReference>
<evidence type="ECO:0000313" key="1">
    <source>
        <dbReference type="EMBL" id="WGS64823.1"/>
    </source>
</evidence>
<accession>A0ABY8PQL8</accession>
<name>A0ABY8PQL8_9BACT</name>
<proteinExistence type="predicted"/>
<evidence type="ECO:0000313" key="2">
    <source>
        <dbReference type="Proteomes" id="UP001232493"/>
    </source>
</evidence>
<dbReference type="InterPro" id="IPR007169">
    <property type="entry name" value="RemA-like"/>
</dbReference>
<keyword evidence="2" id="KW-1185">Reference proteome</keyword>
<protein>
    <submittedName>
        <fullName evidence="1">DUF370 domain-containing protein</fullName>
    </submittedName>
</protein>
<gene>
    <name evidence="1" type="ORF">JRV97_10780</name>
</gene>
<dbReference type="EMBL" id="CP069362">
    <property type="protein sequence ID" value="WGS64823.1"/>
    <property type="molecule type" value="Genomic_DNA"/>
</dbReference>
<reference evidence="1 2" key="1">
    <citation type="submission" date="2021-02" db="EMBL/GenBank/DDBJ databases">
        <title>Characterization of Marinitoga sp. nov. str. BP5-C20A.</title>
        <authorList>
            <person name="Erauso G."/>
            <person name="Postec A."/>
        </authorList>
    </citation>
    <scope>NUCLEOTIDE SEQUENCE [LARGE SCALE GENOMIC DNA]</scope>
    <source>
        <strain evidence="1 2">BP5-C20A</strain>
    </source>
</reference>
<dbReference type="PANTHER" id="PTHR38449">
    <property type="entry name" value="REGULATORY PROTEIN TM_1690-RELATED"/>
    <property type="match status" value="1"/>
</dbReference>
<dbReference type="Pfam" id="PF04025">
    <property type="entry name" value="RemA-like"/>
    <property type="match status" value="1"/>
</dbReference>
<dbReference type="RefSeq" id="WP_129407880.1">
    <property type="nucleotide sequence ID" value="NZ_CP069362.1"/>
</dbReference>